<name>A0A218YRG4_9HELO</name>
<protein>
    <submittedName>
        <fullName evidence="2">Uncharacterized protein</fullName>
    </submittedName>
</protein>
<dbReference type="InParanoid" id="A0A218YRG4"/>
<dbReference type="Proteomes" id="UP000242519">
    <property type="component" value="Unassembled WGS sequence"/>
</dbReference>
<evidence type="ECO:0000313" key="2">
    <source>
        <dbReference type="EMBL" id="OWO97426.1"/>
    </source>
</evidence>
<evidence type="ECO:0000313" key="3">
    <source>
        <dbReference type="Proteomes" id="UP000242519"/>
    </source>
</evidence>
<keyword evidence="3" id="KW-1185">Reference proteome</keyword>
<dbReference type="AlphaFoldDB" id="A0A218YRG4"/>
<evidence type="ECO:0000256" key="1">
    <source>
        <dbReference type="SAM" id="MobiDB-lite"/>
    </source>
</evidence>
<dbReference type="EMBL" id="MZNU01000439">
    <property type="protein sequence ID" value="OWO97426.1"/>
    <property type="molecule type" value="Genomic_DNA"/>
</dbReference>
<sequence length="155" mass="17076">MSMFSSSVKSVRSASVPAGWRQGERASVGLWILLSLTRGLEPATTTPADAREDGRFEMGDVSGEANRSVVDTVVRRRCRHRAGTVDRGLGTDRLPPGAPVLAGTSKIPRGRRLHRDDEESRVINRQSGDGGPARMLLRRRLEEAEAWIREETETV</sequence>
<comment type="caution">
    <text evidence="2">The sequence shown here is derived from an EMBL/GenBank/DDBJ whole genome shotgun (WGS) entry which is preliminary data.</text>
</comment>
<gene>
    <name evidence="2" type="ORF">B2J93_160</name>
</gene>
<reference evidence="2 3" key="1">
    <citation type="submission" date="2017-04" db="EMBL/GenBank/DDBJ databases">
        <title>Draft genome sequence of Marssonina coronaria NL1: causal agent of apple blotch.</title>
        <authorList>
            <person name="Cheng Q."/>
        </authorList>
    </citation>
    <scope>NUCLEOTIDE SEQUENCE [LARGE SCALE GENOMIC DNA]</scope>
    <source>
        <strain evidence="2 3">NL1</strain>
    </source>
</reference>
<organism evidence="2 3">
    <name type="scientific">Diplocarpon coronariae</name>
    <dbReference type="NCBI Taxonomy" id="2795749"/>
    <lineage>
        <taxon>Eukaryota</taxon>
        <taxon>Fungi</taxon>
        <taxon>Dikarya</taxon>
        <taxon>Ascomycota</taxon>
        <taxon>Pezizomycotina</taxon>
        <taxon>Leotiomycetes</taxon>
        <taxon>Helotiales</taxon>
        <taxon>Drepanopezizaceae</taxon>
        <taxon>Diplocarpon</taxon>
    </lineage>
</organism>
<proteinExistence type="predicted"/>
<accession>A0A218YRG4</accession>
<feature type="region of interest" description="Disordered" evidence="1">
    <location>
        <begin position="85"/>
        <end position="132"/>
    </location>
</feature>